<feature type="compositionally biased region" description="Basic and acidic residues" evidence="1">
    <location>
        <begin position="16"/>
        <end position="28"/>
    </location>
</feature>
<dbReference type="InParanoid" id="A0A0C3PRN0"/>
<name>A0A0C3PRN0_PISTI</name>
<feature type="region of interest" description="Disordered" evidence="1">
    <location>
        <begin position="1"/>
        <end position="59"/>
    </location>
</feature>
<reference evidence="2 3" key="1">
    <citation type="submission" date="2014-04" db="EMBL/GenBank/DDBJ databases">
        <authorList>
            <consortium name="DOE Joint Genome Institute"/>
            <person name="Kuo A."/>
            <person name="Kohler A."/>
            <person name="Costa M.D."/>
            <person name="Nagy L.G."/>
            <person name="Floudas D."/>
            <person name="Copeland A."/>
            <person name="Barry K.W."/>
            <person name="Cichocki N."/>
            <person name="Veneault-Fourrey C."/>
            <person name="LaButti K."/>
            <person name="Lindquist E.A."/>
            <person name="Lipzen A."/>
            <person name="Lundell T."/>
            <person name="Morin E."/>
            <person name="Murat C."/>
            <person name="Sun H."/>
            <person name="Tunlid A."/>
            <person name="Henrissat B."/>
            <person name="Grigoriev I.V."/>
            <person name="Hibbett D.S."/>
            <person name="Martin F."/>
            <person name="Nordberg H.P."/>
            <person name="Cantor M.N."/>
            <person name="Hua S.X."/>
        </authorList>
    </citation>
    <scope>NUCLEOTIDE SEQUENCE [LARGE SCALE GENOMIC DNA]</scope>
    <source>
        <strain evidence="2 3">Marx 270</strain>
    </source>
</reference>
<proteinExistence type="predicted"/>
<organism evidence="2 3">
    <name type="scientific">Pisolithus tinctorius Marx 270</name>
    <dbReference type="NCBI Taxonomy" id="870435"/>
    <lineage>
        <taxon>Eukaryota</taxon>
        <taxon>Fungi</taxon>
        <taxon>Dikarya</taxon>
        <taxon>Basidiomycota</taxon>
        <taxon>Agaricomycotina</taxon>
        <taxon>Agaricomycetes</taxon>
        <taxon>Agaricomycetidae</taxon>
        <taxon>Boletales</taxon>
        <taxon>Sclerodermatineae</taxon>
        <taxon>Pisolithaceae</taxon>
        <taxon>Pisolithus</taxon>
    </lineage>
</organism>
<dbReference type="Proteomes" id="UP000054217">
    <property type="component" value="Unassembled WGS sequence"/>
</dbReference>
<keyword evidence="3" id="KW-1185">Reference proteome</keyword>
<dbReference type="HOGENOM" id="CLU_2185061_0_0_1"/>
<evidence type="ECO:0000313" key="3">
    <source>
        <dbReference type="Proteomes" id="UP000054217"/>
    </source>
</evidence>
<evidence type="ECO:0000256" key="1">
    <source>
        <dbReference type="SAM" id="MobiDB-lite"/>
    </source>
</evidence>
<protein>
    <submittedName>
        <fullName evidence="2">Uncharacterized protein</fullName>
    </submittedName>
</protein>
<reference evidence="3" key="2">
    <citation type="submission" date="2015-01" db="EMBL/GenBank/DDBJ databases">
        <title>Evolutionary Origins and Diversification of the Mycorrhizal Mutualists.</title>
        <authorList>
            <consortium name="DOE Joint Genome Institute"/>
            <consortium name="Mycorrhizal Genomics Consortium"/>
            <person name="Kohler A."/>
            <person name="Kuo A."/>
            <person name="Nagy L.G."/>
            <person name="Floudas D."/>
            <person name="Copeland A."/>
            <person name="Barry K.W."/>
            <person name="Cichocki N."/>
            <person name="Veneault-Fourrey C."/>
            <person name="LaButti K."/>
            <person name="Lindquist E.A."/>
            <person name="Lipzen A."/>
            <person name="Lundell T."/>
            <person name="Morin E."/>
            <person name="Murat C."/>
            <person name="Riley R."/>
            <person name="Ohm R."/>
            <person name="Sun H."/>
            <person name="Tunlid A."/>
            <person name="Henrissat B."/>
            <person name="Grigoriev I.V."/>
            <person name="Hibbett D.S."/>
            <person name="Martin F."/>
        </authorList>
    </citation>
    <scope>NUCLEOTIDE SEQUENCE [LARGE SCALE GENOMIC DNA]</scope>
    <source>
        <strain evidence="3">Marx 270</strain>
    </source>
</reference>
<evidence type="ECO:0000313" key="2">
    <source>
        <dbReference type="EMBL" id="KIO11269.1"/>
    </source>
</evidence>
<accession>A0A0C3PRN0</accession>
<dbReference type="EMBL" id="KN831950">
    <property type="protein sequence ID" value="KIO11269.1"/>
    <property type="molecule type" value="Genomic_DNA"/>
</dbReference>
<sequence>MRRLVRKTWAMSNETDNSRQKTVDDRTVGNKAIKCRSGPNTPVSKQLPPERFPDISEEGKLTKYRPHECAYCGKVCISGETTARDVKEKVTLQQELPEGKVVGFLVYAQ</sequence>
<dbReference type="AlphaFoldDB" id="A0A0C3PRN0"/>
<gene>
    <name evidence="2" type="ORF">M404DRAFT_839164</name>
</gene>